<comment type="caution">
    <text evidence="2">The sequence shown here is derived from an EMBL/GenBank/DDBJ whole genome shotgun (WGS) entry which is preliminary data.</text>
</comment>
<dbReference type="InterPro" id="IPR029058">
    <property type="entry name" value="AB_hydrolase_fold"/>
</dbReference>
<keyword evidence="3" id="KW-1185">Reference proteome</keyword>
<accession>A0A9P8LX44</accession>
<dbReference type="GO" id="GO:0005764">
    <property type="term" value="C:lysosome"/>
    <property type="evidence" value="ECO:0007669"/>
    <property type="project" value="TreeGrafter"/>
</dbReference>
<reference evidence="2 3" key="1">
    <citation type="journal article" date="2014" name="PLoS Genet.">
        <title>The Genome of Spironucleus salmonicida Highlights a Fish Pathogen Adapted to Fluctuating Environments.</title>
        <authorList>
            <person name="Xu F."/>
            <person name="Jerlstrom-Hultqvist J."/>
            <person name="Einarsson E."/>
            <person name="Astvaldsson A."/>
            <person name="Svard S.G."/>
            <person name="Andersson J.O."/>
        </authorList>
    </citation>
    <scope>NUCLEOTIDE SEQUENCE [LARGE SCALE GENOMIC DNA]</scope>
    <source>
        <strain evidence="2 3">ATCC 50377</strain>
    </source>
</reference>
<dbReference type="GO" id="GO:0016790">
    <property type="term" value="F:thiolester hydrolase activity"/>
    <property type="evidence" value="ECO:0007669"/>
    <property type="project" value="TreeGrafter"/>
</dbReference>
<name>A0A9P8LX44_9EUKA</name>
<evidence type="ECO:0000313" key="2">
    <source>
        <dbReference type="EMBL" id="KAH0575920.1"/>
    </source>
</evidence>
<dbReference type="AlphaFoldDB" id="A0A9P8LX44"/>
<dbReference type="GeneID" id="94295477"/>
<dbReference type="Pfam" id="PF02089">
    <property type="entry name" value="Palm_thioest"/>
    <property type="match status" value="1"/>
</dbReference>
<dbReference type="RefSeq" id="XP_067766693.1">
    <property type="nucleotide sequence ID" value="XM_067905376.1"/>
</dbReference>
<protein>
    <submittedName>
        <fullName evidence="2">Palmitoyl-protein thioesterase</fullName>
    </submittedName>
</protein>
<dbReference type="EMBL" id="AUWU02000002">
    <property type="protein sequence ID" value="KAH0575920.1"/>
    <property type="molecule type" value="Genomic_DNA"/>
</dbReference>
<dbReference type="SUPFAM" id="SSF53474">
    <property type="entry name" value="alpha/beta-Hydrolases"/>
    <property type="match status" value="1"/>
</dbReference>
<dbReference type="KEGG" id="ssao:94295477"/>
<dbReference type="PANTHER" id="PTHR11247">
    <property type="entry name" value="PALMITOYL-PROTEIN THIOESTERASE/DOLICHYLDIPHOSPHATASE 1"/>
    <property type="match status" value="1"/>
</dbReference>
<dbReference type="Gene3D" id="3.40.50.1820">
    <property type="entry name" value="alpha/beta hydrolase"/>
    <property type="match status" value="1"/>
</dbReference>
<proteinExistence type="predicted"/>
<sequence length="250" mass="29185">MIKKEIPDTIVVNCEIGSGKWDSMFMDISHQIKLLVQCINQHKITTHGYIGVGHSQGAYLMRALLEEFNHEMAPMVRFISLSGPQGGFFCGVQSKCWGKQLPRLVQKLIFLLEYSRIIQVNIAPSQYWRNPYKLKAFTKNARSLPFIDNQRRYNQQRKINFMSVDKIILFGGETDETISPWQSAFLGYGKLILTQKQNCIMNGIYTKMIHLGQNLWLNKIGLFLKLQHYFMVNMLQMNSLYYRDLCHIYE</sequence>
<dbReference type="Proteomes" id="UP000018208">
    <property type="component" value="Unassembled WGS sequence"/>
</dbReference>
<gene>
    <name evidence="2" type="ORF">SS50377_21454</name>
</gene>
<evidence type="ECO:0000256" key="1">
    <source>
        <dbReference type="ARBA" id="ARBA00022801"/>
    </source>
</evidence>
<keyword evidence="1" id="KW-0378">Hydrolase</keyword>
<dbReference type="OrthoDB" id="155976at2759"/>
<dbReference type="PANTHER" id="PTHR11247:SF8">
    <property type="entry name" value="PALMITOYL-PROTEIN THIOESTERASE 1"/>
    <property type="match status" value="1"/>
</dbReference>
<evidence type="ECO:0000313" key="3">
    <source>
        <dbReference type="Proteomes" id="UP000018208"/>
    </source>
</evidence>
<organism evidence="2 3">
    <name type="scientific">Spironucleus salmonicida</name>
    <dbReference type="NCBI Taxonomy" id="348837"/>
    <lineage>
        <taxon>Eukaryota</taxon>
        <taxon>Metamonada</taxon>
        <taxon>Diplomonadida</taxon>
        <taxon>Hexamitidae</taxon>
        <taxon>Hexamitinae</taxon>
        <taxon>Spironucleus</taxon>
    </lineage>
</organism>